<keyword evidence="3" id="KW-1185">Reference proteome</keyword>
<keyword evidence="2" id="KW-0449">Lipoprotein</keyword>
<dbReference type="OrthoDB" id="2691390at2"/>
<organism evidence="2 3">
    <name type="scientific">Robertmurraya siralis</name>
    <dbReference type="NCBI Taxonomy" id="77777"/>
    <lineage>
        <taxon>Bacteria</taxon>
        <taxon>Bacillati</taxon>
        <taxon>Bacillota</taxon>
        <taxon>Bacilli</taxon>
        <taxon>Bacillales</taxon>
        <taxon>Bacillaceae</taxon>
        <taxon>Robertmurraya</taxon>
    </lineage>
</organism>
<accession>A0A919WHG4</accession>
<protein>
    <submittedName>
        <fullName evidence="2">Lipoprotein YutC</fullName>
    </submittedName>
</protein>
<gene>
    <name evidence="2" type="primary">yutC</name>
    <name evidence="2" type="ORF">J27TS8_20760</name>
</gene>
<dbReference type="InterPro" id="IPR019076">
    <property type="entry name" value="Spore_lipoprot_YhcN/YlaJ-like"/>
</dbReference>
<proteinExistence type="predicted"/>
<reference evidence="2" key="1">
    <citation type="submission" date="2021-03" db="EMBL/GenBank/DDBJ databases">
        <title>Antimicrobial resistance genes in bacteria isolated from Japanese honey, and their potential for conferring macrolide and lincosamide resistance in the American foulbrood pathogen Paenibacillus larvae.</title>
        <authorList>
            <person name="Okamoto M."/>
            <person name="Kumagai M."/>
            <person name="Kanamori H."/>
            <person name="Takamatsu D."/>
        </authorList>
    </citation>
    <scope>NUCLEOTIDE SEQUENCE</scope>
    <source>
        <strain evidence="2">J27TS8</strain>
    </source>
</reference>
<dbReference type="PROSITE" id="PS51257">
    <property type="entry name" value="PROKAR_LIPOPROTEIN"/>
    <property type="match status" value="1"/>
</dbReference>
<keyword evidence="1" id="KW-0732">Signal</keyword>
<comment type="caution">
    <text evidence="2">The sequence shown here is derived from an EMBL/GenBank/DDBJ whole genome shotgun (WGS) entry which is preliminary data.</text>
</comment>
<dbReference type="RefSeq" id="WP_137743671.1">
    <property type="nucleotide sequence ID" value="NZ_SWLZ01000007.1"/>
</dbReference>
<evidence type="ECO:0000313" key="3">
    <source>
        <dbReference type="Proteomes" id="UP000682111"/>
    </source>
</evidence>
<sequence>MNKRSLIVSIGFLLLLAACNNDSAVEGLYNESGNTINVNDQRADIYNKNGKNEPEDFGYVRHQKAPVTGTNVANDHYAAMDREKTADIISKLCTDIPNVDDVSTLVTGEEVIIVYATDSDNRKEKADQVKKTAMSVVPRWFDIFVTDNTALRKNVESFATMDSDSRKAEYAIDQLIKEIKKSPQGQ</sequence>
<dbReference type="Pfam" id="PF09580">
    <property type="entry name" value="Spore_YhcN_YlaJ"/>
    <property type="match status" value="1"/>
</dbReference>
<dbReference type="Proteomes" id="UP000682111">
    <property type="component" value="Unassembled WGS sequence"/>
</dbReference>
<feature type="signal peptide" evidence="1">
    <location>
        <begin position="1"/>
        <end position="24"/>
    </location>
</feature>
<evidence type="ECO:0000256" key="1">
    <source>
        <dbReference type="SAM" id="SignalP"/>
    </source>
</evidence>
<feature type="chain" id="PRO_5037686948" evidence="1">
    <location>
        <begin position="25"/>
        <end position="186"/>
    </location>
</feature>
<dbReference type="AlphaFoldDB" id="A0A919WHG4"/>
<name>A0A919WHG4_9BACI</name>
<evidence type="ECO:0000313" key="2">
    <source>
        <dbReference type="EMBL" id="GIN62083.1"/>
    </source>
</evidence>
<dbReference type="EMBL" id="BORC01000003">
    <property type="protein sequence ID" value="GIN62083.1"/>
    <property type="molecule type" value="Genomic_DNA"/>
</dbReference>